<name>A0A6L5Z0W5_9RHOB</name>
<dbReference type="Proteomes" id="UP000474957">
    <property type="component" value="Unassembled WGS sequence"/>
</dbReference>
<feature type="transmembrane region" description="Helical" evidence="6">
    <location>
        <begin position="43"/>
        <end position="64"/>
    </location>
</feature>
<dbReference type="PANTHER" id="PTHR32196:SF72">
    <property type="entry name" value="RIBOSE IMPORT PERMEASE PROTEIN RBSC"/>
    <property type="match status" value="1"/>
</dbReference>
<dbReference type="CDD" id="cd06579">
    <property type="entry name" value="TM_PBP1_transp_AraH_like"/>
    <property type="match status" value="1"/>
</dbReference>
<evidence type="ECO:0000256" key="1">
    <source>
        <dbReference type="ARBA" id="ARBA00004651"/>
    </source>
</evidence>
<keyword evidence="5 6" id="KW-0472">Membrane</keyword>
<sequence length="353" mass="37552">MSDANSDDYEKAIHSGGDVASFEERHRAPLERLHNFLHSYPTAAPLMVLAASLVVFGAIADNFFTPFNFSLIIQQVTVIGVLGIAQTLIILTAGIDLSVAAIMVLSSVVMGRLGVTMGLPTGLAILAGFAVGTACGALNGFLVTRFKLPPFIVTLGTWSVFFALNLWYSDAQTVRSQDIDATAPLLKFFGERVGIMGAQFTYGSFLMLGLFGVFWYVLNWTAWGRAVYAIGDDKEAAELAGIRTDRILLSVYAVGGFVCAVAAWIAIGRLGSISPQSFYEGNLDAITAVVIGGTSLFGGRGAIFGTLIGAITVGVFRSGLKLAGVEVLWQEFTVGVLIIVAVAMDQWIRKVSS</sequence>
<evidence type="ECO:0000313" key="7">
    <source>
        <dbReference type="EMBL" id="MSU90128.1"/>
    </source>
</evidence>
<dbReference type="GO" id="GO:0005886">
    <property type="term" value="C:plasma membrane"/>
    <property type="evidence" value="ECO:0007669"/>
    <property type="project" value="UniProtKB-SubCell"/>
</dbReference>
<reference evidence="7 8" key="1">
    <citation type="submission" date="2019-10" db="EMBL/GenBank/DDBJ databases">
        <title>Cognatihalovulum marinum gen. nov. sp. nov., a new member of the family Rhodobacteraceae isolated from deep seawater of the Northwest Indian Ocean.</title>
        <authorList>
            <person name="Ruan C."/>
            <person name="Wang J."/>
            <person name="Zheng X."/>
            <person name="Song L."/>
            <person name="Zhu Y."/>
            <person name="Huang Y."/>
            <person name="Lu Z."/>
            <person name="Du W."/>
            <person name="Huang L."/>
            <person name="Dai X."/>
        </authorList>
    </citation>
    <scope>NUCLEOTIDE SEQUENCE [LARGE SCALE GENOMIC DNA]</scope>
    <source>
        <strain evidence="7 8">2CG4</strain>
    </source>
</reference>
<feature type="transmembrane region" description="Helical" evidence="6">
    <location>
        <begin position="328"/>
        <end position="348"/>
    </location>
</feature>
<evidence type="ECO:0000256" key="4">
    <source>
        <dbReference type="ARBA" id="ARBA00022989"/>
    </source>
</evidence>
<dbReference type="PANTHER" id="PTHR32196">
    <property type="entry name" value="ABC TRANSPORTER PERMEASE PROTEIN YPHD-RELATED-RELATED"/>
    <property type="match status" value="1"/>
</dbReference>
<keyword evidence="3 6" id="KW-0812">Transmembrane</keyword>
<feature type="transmembrane region" description="Helical" evidence="6">
    <location>
        <begin position="288"/>
        <end position="316"/>
    </location>
</feature>
<evidence type="ECO:0000256" key="5">
    <source>
        <dbReference type="ARBA" id="ARBA00023136"/>
    </source>
</evidence>
<dbReference type="Pfam" id="PF02653">
    <property type="entry name" value="BPD_transp_2"/>
    <property type="match status" value="1"/>
</dbReference>
<evidence type="ECO:0000313" key="8">
    <source>
        <dbReference type="Proteomes" id="UP000474957"/>
    </source>
</evidence>
<keyword evidence="8" id="KW-1185">Reference proteome</keyword>
<keyword evidence="4 6" id="KW-1133">Transmembrane helix</keyword>
<evidence type="ECO:0000256" key="3">
    <source>
        <dbReference type="ARBA" id="ARBA00022692"/>
    </source>
</evidence>
<dbReference type="InterPro" id="IPR001851">
    <property type="entry name" value="ABC_transp_permease"/>
</dbReference>
<feature type="transmembrane region" description="Helical" evidence="6">
    <location>
        <begin position="200"/>
        <end position="218"/>
    </location>
</feature>
<proteinExistence type="predicted"/>
<comment type="caution">
    <text evidence="7">The sequence shown here is derived from an EMBL/GenBank/DDBJ whole genome shotgun (WGS) entry which is preliminary data.</text>
</comment>
<gene>
    <name evidence="7" type="ORF">GE300_10950</name>
</gene>
<dbReference type="EMBL" id="WIND01000007">
    <property type="protein sequence ID" value="MSU90128.1"/>
    <property type="molecule type" value="Genomic_DNA"/>
</dbReference>
<dbReference type="RefSeq" id="WP_154446616.1">
    <property type="nucleotide sequence ID" value="NZ_WIND01000007.1"/>
</dbReference>
<organism evidence="7 8">
    <name type="scientific">Halovulum marinum</name>
    <dbReference type="NCBI Taxonomy" id="2662447"/>
    <lineage>
        <taxon>Bacteria</taxon>
        <taxon>Pseudomonadati</taxon>
        <taxon>Pseudomonadota</taxon>
        <taxon>Alphaproteobacteria</taxon>
        <taxon>Rhodobacterales</taxon>
        <taxon>Paracoccaceae</taxon>
        <taxon>Halovulum</taxon>
    </lineage>
</organism>
<evidence type="ECO:0000256" key="6">
    <source>
        <dbReference type="SAM" id="Phobius"/>
    </source>
</evidence>
<accession>A0A6L5Z0W5</accession>
<keyword evidence="2" id="KW-1003">Cell membrane</keyword>
<evidence type="ECO:0000256" key="2">
    <source>
        <dbReference type="ARBA" id="ARBA00022475"/>
    </source>
</evidence>
<feature type="transmembrane region" description="Helical" evidence="6">
    <location>
        <begin position="247"/>
        <end position="267"/>
    </location>
</feature>
<comment type="subcellular location">
    <subcellularLocation>
        <location evidence="1">Cell membrane</location>
        <topology evidence="1">Multi-pass membrane protein</topology>
    </subcellularLocation>
</comment>
<dbReference type="GO" id="GO:0022857">
    <property type="term" value="F:transmembrane transporter activity"/>
    <property type="evidence" value="ECO:0007669"/>
    <property type="project" value="InterPro"/>
</dbReference>
<feature type="transmembrane region" description="Helical" evidence="6">
    <location>
        <begin position="122"/>
        <end position="142"/>
    </location>
</feature>
<feature type="transmembrane region" description="Helical" evidence="6">
    <location>
        <begin position="148"/>
        <end position="168"/>
    </location>
</feature>
<protein>
    <submittedName>
        <fullName evidence="7">ABC transporter permease</fullName>
    </submittedName>
</protein>
<feature type="transmembrane region" description="Helical" evidence="6">
    <location>
        <begin position="71"/>
        <end position="91"/>
    </location>
</feature>
<dbReference type="AlphaFoldDB" id="A0A6L5Z0W5"/>